<evidence type="ECO:0000256" key="3">
    <source>
        <dbReference type="ARBA" id="ARBA00022980"/>
    </source>
</evidence>
<dbReference type="InterPro" id="IPR011332">
    <property type="entry name" value="Ribosomal_zn-bd"/>
</dbReference>
<dbReference type="Pfam" id="PF00471">
    <property type="entry name" value="Ribosomal_L33"/>
    <property type="match status" value="1"/>
</dbReference>
<reference evidence="7" key="1">
    <citation type="submission" date="2020-12" db="EMBL/GenBank/DDBJ databases">
        <title>Metabolic potential, ecology and presence of endohyphal bacteria is reflected in genomic diversity of Mucoromycotina.</title>
        <authorList>
            <person name="Muszewska A."/>
            <person name="Okrasinska A."/>
            <person name="Steczkiewicz K."/>
            <person name="Drgas O."/>
            <person name="Orlowska M."/>
            <person name="Perlinska-Lenart U."/>
            <person name="Aleksandrzak-Piekarczyk T."/>
            <person name="Szatraj K."/>
            <person name="Zielenkiewicz U."/>
            <person name="Pilsyk S."/>
            <person name="Malc E."/>
            <person name="Mieczkowski P."/>
            <person name="Kruszewska J.S."/>
            <person name="Biernat P."/>
            <person name="Pawlowska J."/>
        </authorList>
    </citation>
    <scope>NUCLEOTIDE SEQUENCE</scope>
    <source>
        <strain evidence="7">WA0000017839</strain>
    </source>
</reference>
<dbReference type="EMBL" id="JAEPRD010000049">
    <property type="protein sequence ID" value="KAG2203751.1"/>
    <property type="molecule type" value="Genomic_DNA"/>
</dbReference>
<comment type="similarity">
    <text evidence="2">Belongs to the bacterial ribosomal protein bL33 family.</text>
</comment>
<dbReference type="GO" id="GO:0003735">
    <property type="term" value="F:structural constituent of ribosome"/>
    <property type="evidence" value="ECO:0007669"/>
    <property type="project" value="InterPro"/>
</dbReference>
<evidence type="ECO:0000256" key="2">
    <source>
        <dbReference type="ARBA" id="ARBA00007596"/>
    </source>
</evidence>
<protein>
    <recommendedName>
        <fullName evidence="6">Large ribosomal subunit protein bL33m</fullName>
    </recommendedName>
</protein>
<gene>
    <name evidence="7" type="ORF">INT47_012684</name>
</gene>
<keyword evidence="3" id="KW-0689">Ribosomal protein</keyword>
<dbReference type="InterPro" id="IPR052008">
    <property type="entry name" value="Mitoribosomal_protein_bL33"/>
</dbReference>
<dbReference type="GO" id="GO:0005739">
    <property type="term" value="C:mitochondrion"/>
    <property type="evidence" value="ECO:0007669"/>
    <property type="project" value="UniProtKB-SubCell"/>
</dbReference>
<dbReference type="OrthoDB" id="275534at2759"/>
<evidence type="ECO:0000256" key="5">
    <source>
        <dbReference type="ARBA" id="ARBA00023274"/>
    </source>
</evidence>
<dbReference type="AlphaFoldDB" id="A0A8H7UYU5"/>
<dbReference type="SUPFAM" id="SSF57829">
    <property type="entry name" value="Zn-binding ribosomal proteins"/>
    <property type="match status" value="1"/>
</dbReference>
<dbReference type="Gene3D" id="2.20.28.120">
    <property type="entry name" value="Ribosomal protein L33"/>
    <property type="match status" value="1"/>
</dbReference>
<dbReference type="InterPro" id="IPR001705">
    <property type="entry name" value="Ribosomal_bL33"/>
</dbReference>
<accession>A0A8H7UYU5</accession>
<evidence type="ECO:0000313" key="7">
    <source>
        <dbReference type="EMBL" id="KAG2203751.1"/>
    </source>
</evidence>
<dbReference type="InterPro" id="IPR038584">
    <property type="entry name" value="Ribosomal_bL33_sf"/>
</dbReference>
<organism evidence="7 8">
    <name type="scientific">Mucor saturninus</name>
    <dbReference type="NCBI Taxonomy" id="64648"/>
    <lineage>
        <taxon>Eukaryota</taxon>
        <taxon>Fungi</taxon>
        <taxon>Fungi incertae sedis</taxon>
        <taxon>Mucoromycota</taxon>
        <taxon>Mucoromycotina</taxon>
        <taxon>Mucoromycetes</taxon>
        <taxon>Mucorales</taxon>
        <taxon>Mucorineae</taxon>
        <taxon>Mucoraceae</taxon>
        <taxon>Mucor</taxon>
    </lineage>
</organism>
<evidence type="ECO:0000256" key="4">
    <source>
        <dbReference type="ARBA" id="ARBA00023128"/>
    </source>
</evidence>
<dbReference type="NCBIfam" id="TIGR01023">
    <property type="entry name" value="rpmG_bact"/>
    <property type="match status" value="1"/>
</dbReference>
<comment type="caution">
    <text evidence="7">The sequence shown here is derived from an EMBL/GenBank/DDBJ whole genome shotgun (WGS) entry which is preliminary data.</text>
</comment>
<dbReference type="PANTHER" id="PTHR47037:SF1">
    <property type="entry name" value="LARGE RIBOSOMAL SUBUNIT PROTEIN BL33M"/>
    <property type="match status" value="1"/>
</dbReference>
<dbReference type="PANTHER" id="PTHR47037">
    <property type="entry name" value="39S RIBOSOMAL PROTEIN L33, MITOCHONDRIAL"/>
    <property type="match status" value="1"/>
</dbReference>
<dbReference type="GO" id="GO:0006412">
    <property type="term" value="P:translation"/>
    <property type="evidence" value="ECO:0007669"/>
    <property type="project" value="InterPro"/>
</dbReference>
<dbReference type="GO" id="GO:1990904">
    <property type="term" value="C:ribonucleoprotein complex"/>
    <property type="evidence" value="ECO:0007669"/>
    <property type="project" value="UniProtKB-KW"/>
</dbReference>
<proteinExistence type="inferred from homology"/>
<evidence type="ECO:0000256" key="1">
    <source>
        <dbReference type="ARBA" id="ARBA00004173"/>
    </source>
</evidence>
<keyword evidence="4" id="KW-0496">Mitochondrion</keyword>
<evidence type="ECO:0000256" key="6">
    <source>
        <dbReference type="ARBA" id="ARBA00035275"/>
    </source>
</evidence>
<evidence type="ECO:0000313" key="8">
    <source>
        <dbReference type="Proteomes" id="UP000603453"/>
    </source>
</evidence>
<name>A0A8H7UYU5_9FUNG</name>
<comment type="subcellular location">
    <subcellularLocation>
        <location evidence="1">Mitochondrion</location>
    </subcellularLocation>
</comment>
<dbReference type="Proteomes" id="UP000603453">
    <property type="component" value="Unassembled WGS sequence"/>
</dbReference>
<dbReference type="GO" id="GO:0005840">
    <property type="term" value="C:ribosome"/>
    <property type="evidence" value="ECO:0007669"/>
    <property type="project" value="UniProtKB-KW"/>
</dbReference>
<sequence>MAKKAKARVILVKLLSTAGTGFNYIKSRPRISAKLSLMKYDPMVKQHVLFTETKMKK</sequence>
<keyword evidence="8" id="KW-1185">Reference proteome</keyword>
<keyword evidence="5" id="KW-0687">Ribonucleoprotein</keyword>